<evidence type="ECO:0000313" key="4">
    <source>
        <dbReference type="Proteomes" id="UP000002037"/>
    </source>
</evidence>
<dbReference type="GO" id="GO:0030968">
    <property type="term" value="P:endoplasmic reticulum unfolded protein response"/>
    <property type="evidence" value="ECO:0007669"/>
    <property type="project" value="TreeGrafter"/>
</dbReference>
<dbReference type="GO" id="GO:0003714">
    <property type="term" value="F:transcription corepressor activity"/>
    <property type="evidence" value="ECO:0007669"/>
    <property type="project" value="InterPro"/>
</dbReference>
<dbReference type="PANTHER" id="PTHR38406">
    <property type="entry name" value="TRANSCRIPTIONAL REPRESSOR OPI1"/>
    <property type="match status" value="1"/>
</dbReference>
<accession>C5M6C2</accession>
<dbReference type="Proteomes" id="UP000002037">
    <property type="component" value="Unassembled WGS sequence"/>
</dbReference>
<sequence>MATTMSNHQQQDQQLPPPPYSKRDGNPIKPTDVSHLIHPDSPPPPPLNQASQQNEQDLVTAAQALTSLTKNATPPSDTDTIVTDPQSPLSIHSHSIPQSPNGITATTTTTVTNQMGAVQQLDHIPGAQQRHPFVSTVSMVAKHPIVLNAVKYYENSKRNYPSFNYAAGIVESAAIPVVNNIEAKLNTRYQTRQASVVSSSNDITPTNSLAGDYKIQSNSQKKRRFSNSSQSTTYSSIDTKKRLQFCINILKLANANISSKVDFLRQKINETEIAVKEEREKLNAQKSNEVDTTQKAKTEIVGTVKKIIHLISNFRPSSLGDTSNNSLTPVSSNNSSQTTHSATANANNQDLELKNAIRDIILHLPQSLQQQNQQSAAGTASSQDDVIFKFAKESLVMISRLTQIFTEKLDQVETWVNGEEGERPKEQEQTKLEQKLKDDEEEEHLAAETKRMKIDESR</sequence>
<organism evidence="3 4">
    <name type="scientific">Candida tropicalis (strain ATCC MYA-3404 / T1)</name>
    <name type="common">Yeast</name>
    <dbReference type="NCBI Taxonomy" id="294747"/>
    <lineage>
        <taxon>Eukaryota</taxon>
        <taxon>Fungi</taxon>
        <taxon>Dikarya</taxon>
        <taxon>Ascomycota</taxon>
        <taxon>Saccharomycotina</taxon>
        <taxon>Pichiomycetes</taxon>
        <taxon>Debaryomycetaceae</taxon>
        <taxon>Candida/Lodderomyces clade</taxon>
        <taxon>Candida</taxon>
    </lineage>
</organism>
<dbReference type="HOGENOM" id="CLU_033352_0_0_1"/>
<feature type="region of interest" description="Disordered" evidence="2">
    <location>
        <begin position="207"/>
        <end position="233"/>
    </location>
</feature>
<feature type="compositionally biased region" description="Basic and acidic residues" evidence="2">
    <location>
        <begin position="420"/>
        <end position="458"/>
    </location>
</feature>
<dbReference type="GO" id="GO:0005634">
    <property type="term" value="C:nucleus"/>
    <property type="evidence" value="ECO:0007669"/>
    <property type="project" value="TreeGrafter"/>
</dbReference>
<dbReference type="GO" id="GO:0005783">
    <property type="term" value="C:endoplasmic reticulum"/>
    <property type="evidence" value="ECO:0007669"/>
    <property type="project" value="TreeGrafter"/>
</dbReference>
<evidence type="ECO:0000256" key="2">
    <source>
        <dbReference type="SAM" id="MobiDB-lite"/>
    </source>
</evidence>
<feature type="region of interest" description="Disordered" evidence="2">
    <location>
        <begin position="321"/>
        <end position="349"/>
    </location>
</feature>
<dbReference type="GO" id="GO:0008654">
    <property type="term" value="P:phospholipid biosynthetic process"/>
    <property type="evidence" value="ECO:0007669"/>
    <property type="project" value="TreeGrafter"/>
</dbReference>
<feature type="region of interest" description="Disordered" evidence="2">
    <location>
        <begin position="68"/>
        <end position="101"/>
    </location>
</feature>
<keyword evidence="1" id="KW-0175">Coiled coil</keyword>
<dbReference type="RefSeq" id="XP_002547097.1">
    <property type="nucleotide sequence ID" value="XM_002547051.1"/>
</dbReference>
<gene>
    <name evidence="3" type="ORF">CTRG_01403</name>
</gene>
<dbReference type="STRING" id="294747.C5M6C2"/>
<protein>
    <recommendedName>
        <fullName evidence="5">Transcriptional repressor OPI1</fullName>
    </recommendedName>
</protein>
<dbReference type="EMBL" id="GG692396">
    <property type="protein sequence ID" value="EER34542.1"/>
    <property type="molecule type" value="Genomic_DNA"/>
</dbReference>
<dbReference type="GO" id="GO:0006357">
    <property type="term" value="P:regulation of transcription by RNA polymerase II"/>
    <property type="evidence" value="ECO:0007669"/>
    <property type="project" value="TreeGrafter"/>
</dbReference>
<evidence type="ECO:0000313" key="3">
    <source>
        <dbReference type="EMBL" id="EER34542.1"/>
    </source>
</evidence>
<proteinExistence type="predicted"/>
<dbReference type="eggNOG" id="ENOG502RG16">
    <property type="taxonomic scope" value="Eukaryota"/>
</dbReference>
<reference evidence="3 4" key="1">
    <citation type="journal article" date="2009" name="Nature">
        <title>Evolution of pathogenicity and sexual reproduction in eight Candida genomes.</title>
        <authorList>
            <person name="Butler G."/>
            <person name="Rasmussen M.D."/>
            <person name="Lin M.F."/>
            <person name="Santos M.A."/>
            <person name="Sakthikumar S."/>
            <person name="Munro C.A."/>
            <person name="Rheinbay E."/>
            <person name="Grabherr M."/>
            <person name="Forche A."/>
            <person name="Reedy J.L."/>
            <person name="Agrafioti I."/>
            <person name="Arnaud M.B."/>
            <person name="Bates S."/>
            <person name="Brown A.J."/>
            <person name="Brunke S."/>
            <person name="Costanzo M.C."/>
            <person name="Fitzpatrick D.A."/>
            <person name="de Groot P.W."/>
            <person name="Harris D."/>
            <person name="Hoyer L.L."/>
            <person name="Hube B."/>
            <person name="Klis F.M."/>
            <person name="Kodira C."/>
            <person name="Lennard N."/>
            <person name="Logue M.E."/>
            <person name="Martin R."/>
            <person name="Neiman A.M."/>
            <person name="Nikolaou E."/>
            <person name="Quail M.A."/>
            <person name="Quinn J."/>
            <person name="Santos M.C."/>
            <person name="Schmitzberger F.F."/>
            <person name="Sherlock G."/>
            <person name="Shah P."/>
            <person name="Silverstein K.A."/>
            <person name="Skrzypek M.S."/>
            <person name="Soll D."/>
            <person name="Staggs R."/>
            <person name="Stansfield I."/>
            <person name="Stumpf M.P."/>
            <person name="Sudbery P.E."/>
            <person name="Srikantha T."/>
            <person name="Zeng Q."/>
            <person name="Berman J."/>
            <person name="Berriman M."/>
            <person name="Heitman J."/>
            <person name="Gow N.A."/>
            <person name="Lorenz M.C."/>
            <person name="Birren B.W."/>
            <person name="Kellis M."/>
            <person name="Cuomo C.A."/>
        </authorList>
    </citation>
    <scope>NUCLEOTIDE SEQUENCE [LARGE SCALE GENOMIC DNA]</scope>
    <source>
        <strain evidence="4">ATCC MYA-3404 / T1</strain>
    </source>
</reference>
<feature type="coiled-coil region" evidence="1">
    <location>
        <begin position="261"/>
        <end position="288"/>
    </location>
</feature>
<dbReference type="GeneID" id="8296464"/>
<dbReference type="KEGG" id="ctp:CTRG_01403"/>
<evidence type="ECO:0008006" key="5">
    <source>
        <dbReference type="Google" id="ProtNLM"/>
    </source>
</evidence>
<dbReference type="PANTHER" id="PTHR38406:SF1">
    <property type="entry name" value="TRANSCRIPTIONAL REPRESSOR OPI1"/>
    <property type="match status" value="1"/>
</dbReference>
<dbReference type="OrthoDB" id="2441642at2759"/>
<feature type="compositionally biased region" description="Polar residues" evidence="2">
    <location>
        <begin position="207"/>
        <end position="219"/>
    </location>
</feature>
<evidence type="ECO:0000256" key="1">
    <source>
        <dbReference type="SAM" id="Coils"/>
    </source>
</evidence>
<dbReference type="InterPro" id="IPR013927">
    <property type="entry name" value="TF_Opi1_Ccg-8"/>
</dbReference>
<feature type="region of interest" description="Disordered" evidence="2">
    <location>
        <begin position="1"/>
        <end position="54"/>
    </location>
</feature>
<dbReference type="VEuPathDB" id="FungiDB:CTRG_01403"/>
<keyword evidence="4" id="KW-1185">Reference proteome</keyword>
<dbReference type="AlphaFoldDB" id="C5M6C2"/>
<name>C5M6C2_CANTT</name>
<feature type="region of interest" description="Disordered" evidence="2">
    <location>
        <begin position="416"/>
        <end position="458"/>
    </location>
</feature>
<dbReference type="Pfam" id="PF08618">
    <property type="entry name" value="Opi1"/>
    <property type="match status" value="1"/>
</dbReference>